<gene>
    <name evidence="1" type="ORF">HMPREF9448_01253</name>
</gene>
<comment type="caution">
    <text evidence="1">The sequence shown here is derived from an EMBL/GenBank/DDBJ whole genome shotgun (WGS) entry which is preliminary data.</text>
</comment>
<dbReference type="STRING" id="742726.HMPREF9448_01253"/>
<proteinExistence type="predicted"/>
<dbReference type="eggNOG" id="ENOG5033AGC">
    <property type="taxonomic scope" value="Bacteria"/>
</dbReference>
<dbReference type="AlphaFoldDB" id="K0XLS0"/>
<accession>K0XLS0</accession>
<organism evidence="1 2">
    <name type="scientific">Barnesiella intestinihominis YIT 11860</name>
    <dbReference type="NCBI Taxonomy" id="742726"/>
    <lineage>
        <taxon>Bacteria</taxon>
        <taxon>Pseudomonadati</taxon>
        <taxon>Bacteroidota</taxon>
        <taxon>Bacteroidia</taxon>
        <taxon>Bacteroidales</taxon>
        <taxon>Barnesiellaceae</taxon>
        <taxon>Barnesiella</taxon>
    </lineage>
</organism>
<sequence>MAYKHFFKRIIQFCYTFSNESSTERKNSTASHRNPKKTTTFAFNKRSVTSMRKCPIVQHVESDSGHSTKRLKRGGTTRICKAVKYNDLHLSPHSVYLSKQRLYRLK</sequence>
<protein>
    <submittedName>
        <fullName evidence="1">Uncharacterized protein</fullName>
    </submittedName>
</protein>
<name>K0XLS0_9BACT</name>
<evidence type="ECO:0000313" key="2">
    <source>
        <dbReference type="Proteomes" id="UP000006044"/>
    </source>
</evidence>
<reference evidence="1 2" key="1">
    <citation type="submission" date="2012-08" db="EMBL/GenBank/DDBJ databases">
        <title>The Genome Sequence of Barnesiella intestinihominis YIT 11860.</title>
        <authorList>
            <consortium name="The Broad Institute Genome Sequencing Platform"/>
            <person name="Earl A."/>
            <person name="Ward D."/>
            <person name="Feldgarden M."/>
            <person name="Gevers D."/>
            <person name="Morotomi M."/>
            <person name="Walker B."/>
            <person name="Young S.K."/>
            <person name="Zeng Q."/>
            <person name="Gargeya S."/>
            <person name="Fitzgerald M."/>
            <person name="Haas B."/>
            <person name="Abouelleil A."/>
            <person name="Alvarado L."/>
            <person name="Arachchi H.M."/>
            <person name="Berlin A.M."/>
            <person name="Chapman S.B."/>
            <person name="Goldberg J."/>
            <person name="Griggs A."/>
            <person name="Gujja S."/>
            <person name="Hansen M."/>
            <person name="Howarth C."/>
            <person name="Imamovic A."/>
            <person name="Larimer J."/>
            <person name="McCowen C."/>
            <person name="Montmayeur A."/>
            <person name="Murphy C."/>
            <person name="Neiman D."/>
            <person name="Pearson M."/>
            <person name="Priest M."/>
            <person name="Roberts A."/>
            <person name="Saif S."/>
            <person name="Shea T."/>
            <person name="Sisk P."/>
            <person name="Sykes S."/>
            <person name="Wortman J."/>
            <person name="Nusbaum C."/>
            <person name="Birren B."/>
        </authorList>
    </citation>
    <scope>NUCLEOTIDE SEQUENCE [LARGE SCALE GENOMIC DNA]</scope>
    <source>
        <strain evidence="1 2">YIT 11860</strain>
    </source>
</reference>
<dbReference type="EMBL" id="ADLE01000008">
    <property type="protein sequence ID" value="EJZ64770.1"/>
    <property type="molecule type" value="Genomic_DNA"/>
</dbReference>
<dbReference type="HOGENOM" id="CLU_2367110_0_0_10"/>
<evidence type="ECO:0000313" key="1">
    <source>
        <dbReference type="EMBL" id="EJZ64770.1"/>
    </source>
</evidence>
<dbReference type="Proteomes" id="UP000006044">
    <property type="component" value="Unassembled WGS sequence"/>
</dbReference>
<keyword evidence="2" id="KW-1185">Reference proteome</keyword>